<proteinExistence type="predicted"/>
<dbReference type="EMBL" id="FOVD01000002">
    <property type="protein sequence ID" value="SFN22887.1"/>
    <property type="molecule type" value="Genomic_DNA"/>
</dbReference>
<organism evidence="2 3">
    <name type="scientific">Chryseobacterium oleae</name>
    <dbReference type="NCBI Taxonomy" id="491207"/>
    <lineage>
        <taxon>Bacteria</taxon>
        <taxon>Pseudomonadati</taxon>
        <taxon>Bacteroidota</taxon>
        <taxon>Flavobacteriia</taxon>
        <taxon>Flavobacteriales</taxon>
        <taxon>Weeksellaceae</taxon>
        <taxon>Chryseobacterium group</taxon>
        <taxon>Chryseobacterium</taxon>
    </lineage>
</organism>
<dbReference type="CDD" id="cd04301">
    <property type="entry name" value="NAT_SF"/>
    <property type="match status" value="1"/>
</dbReference>
<dbReference type="InterPro" id="IPR016181">
    <property type="entry name" value="Acyl_CoA_acyltransferase"/>
</dbReference>
<dbReference type="Pfam" id="PF00583">
    <property type="entry name" value="Acetyltransf_1"/>
    <property type="match status" value="1"/>
</dbReference>
<keyword evidence="3" id="KW-1185">Reference proteome</keyword>
<gene>
    <name evidence="2" type="ORF">SAMN05421594_1652</name>
</gene>
<dbReference type="OrthoDB" id="1118862at2"/>
<dbReference type="RefSeq" id="WP_090024038.1">
    <property type="nucleotide sequence ID" value="NZ_FOVD01000002.1"/>
</dbReference>
<dbReference type="Gene3D" id="3.40.630.30">
    <property type="match status" value="1"/>
</dbReference>
<dbReference type="InterPro" id="IPR000182">
    <property type="entry name" value="GNAT_dom"/>
</dbReference>
<dbReference type="AlphaFoldDB" id="A0A1I4XAE7"/>
<evidence type="ECO:0000259" key="1">
    <source>
        <dbReference type="PROSITE" id="PS51186"/>
    </source>
</evidence>
<sequence length="358" mass="42064">MIELKTYNREQLQEFISSGDFLKYDFLPITRHRAESHIKNPKASDEQTLLILAFCEGKLAGYVGCFPDSFIIDGKEFSYAWLSTLYVSSEFRKKRIPKKLLKKVFEEYEDRIAITEFTKEAEALYTIMGVFEDVFPKDGKRYYFRTDAAKMIPEKKPGTKILTPLFQITDTAANSLIALKNGPLKKPDFKFEILDHIDTESSEFMSKFGSRRTADEINVFIKNPWVLEGKKEQKYLFSSYADAFKYFWVKVYDDNNVLTSCSLLLLRDGYLKIPYLFSESGLDYFTDFLNYFIVKNKIKALTSYQKELNEKLNLYKNFPKIYQRDFKREYLFHKQLLNDLPEGFDPKYQDGDGDCMMT</sequence>
<keyword evidence="2" id="KW-0808">Transferase</keyword>
<name>A0A1I4XAE7_CHROL</name>
<feature type="domain" description="N-acetyltransferase" evidence="1">
    <location>
        <begin position="2"/>
        <end position="159"/>
    </location>
</feature>
<dbReference type="PROSITE" id="PS51186">
    <property type="entry name" value="GNAT"/>
    <property type="match status" value="1"/>
</dbReference>
<evidence type="ECO:0000313" key="2">
    <source>
        <dbReference type="EMBL" id="SFN22887.1"/>
    </source>
</evidence>
<reference evidence="3" key="1">
    <citation type="submission" date="2016-10" db="EMBL/GenBank/DDBJ databases">
        <authorList>
            <person name="Varghese N."/>
            <person name="Submissions S."/>
        </authorList>
    </citation>
    <scope>NUCLEOTIDE SEQUENCE [LARGE SCALE GENOMIC DNA]</scope>
    <source>
        <strain evidence="3">DSM 25575</strain>
    </source>
</reference>
<protein>
    <submittedName>
        <fullName evidence="2">Acetyltransferase (GNAT) domain-containing protein</fullName>
    </submittedName>
</protein>
<dbReference type="Proteomes" id="UP000198769">
    <property type="component" value="Unassembled WGS sequence"/>
</dbReference>
<dbReference type="SUPFAM" id="SSF55729">
    <property type="entry name" value="Acyl-CoA N-acyltransferases (Nat)"/>
    <property type="match status" value="1"/>
</dbReference>
<dbReference type="GO" id="GO:0016747">
    <property type="term" value="F:acyltransferase activity, transferring groups other than amino-acyl groups"/>
    <property type="evidence" value="ECO:0007669"/>
    <property type="project" value="InterPro"/>
</dbReference>
<accession>A0A1I4XAE7</accession>
<evidence type="ECO:0000313" key="3">
    <source>
        <dbReference type="Proteomes" id="UP000198769"/>
    </source>
</evidence>